<dbReference type="Proteomes" id="UP000031952">
    <property type="component" value="Unassembled WGS sequence"/>
</dbReference>
<protein>
    <submittedName>
        <fullName evidence="3">Uncharacterized protein</fullName>
    </submittedName>
</protein>
<dbReference type="AlphaFoldDB" id="A0A0C2RCH3"/>
<dbReference type="SUPFAM" id="SSF52058">
    <property type="entry name" value="L domain-like"/>
    <property type="match status" value="1"/>
</dbReference>
<dbReference type="Gene3D" id="3.80.10.10">
    <property type="entry name" value="Ribonuclease Inhibitor"/>
    <property type="match status" value="1"/>
</dbReference>
<accession>A0A0C2RCH3</accession>
<evidence type="ECO:0000256" key="2">
    <source>
        <dbReference type="ARBA" id="ARBA00022737"/>
    </source>
</evidence>
<dbReference type="PANTHER" id="PTHR46652:SF3">
    <property type="entry name" value="LEUCINE-RICH REPEAT-CONTAINING PROTEIN 9"/>
    <property type="match status" value="1"/>
</dbReference>
<dbReference type="InterPro" id="IPR032675">
    <property type="entry name" value="LRR_dom_sf"/>
</dbReference>
<keyword evidence="4" id="KW-1185">Reference proteome</keyword>
<dbReference type="RefSeq" id="WP_041079173.1">
    <property type="nucleotide sequence ID" value="NZ_CP116496.1"/>
</dbReference>
<organism evidence="3 4">
    <name type="scientific">Rickettsia asembonensis</name>
    <dbReference type="NCBI Taxonomy" id="1068590"/>
    <lineage>
        <taxon>Bacteria</taxon>
        <taxon>Pseudomonadati</taxon>
        <taxon>Pseudomonadota</taxon>
        <taxon>Alphaproteobacteria</taxon>
        <taxon>Rickettsiales</taxon>
        <taxon>Rickettsiaceae</taxon>
        <taxon>Rickettsieae</taxon>
        <taxon>Rickettsia</taxon>
        <taxon>spotted fever group</taxon>
    </lineage>
</organism>
<keyword evidence="2" id="KW-0677">Repeat</keyword>
<evidence type="ECO:0000256" key="1">
    <source>
        <dbReference type="ARBA" id="ARBA00022614"/>
    </source>
</evidence>
<gene>
    <name evidence="3" type="ORF">SB78_05450</name>
</gene>
<comment type="caution">
    <text evidence="3">The sequence shown here is derived from an EMBL/GenBank/DDBJ whole genome shotgun (WGS) entry which is preliminary data.</text>
</comment>
<keyword evidence="1" id="KW-0433">Leucine-rich repeat</keyword>
<reference evidence="3 4" key="1">
    <citation type="submission" date="2014-12" db="EMBL/GenBank/DDBJ databases">
        <title>Whole genome sequence of Candidatus Rickettsia asemboensis strain NMRCii isolated from cat fleas in west Kenya.</title>
        <authorList>
            <person name="Jima D."/>
            <person name="Luce-Fedrow A."/>
            <person name="Yang Y."/>
            <person name="Maina A.N."/>
            <person name="Snesrud E.C."/>
            <person name="Jarman R.G."/>
            <person name="Richards A.L."/>
            <person name="Hang J."/>
        </authorList>
    </citation>
    <scope>NUCLEOTIDE SEQUENCE [LARGE SCALE GENOMIC DNA]</scope>
    <source>
        <strain evidence="3 4">NMRCii</strain>
    </source>
</reference>
<proteinExistence type="predicted"/>
<evidence type="ECO:0000313" key="3">
    <source>
        <dbReference type="EMBL" id="KIJ88490.1"/>
    </source>
</evidence>
<dbReference type="EMBL" id="JWSW01000056">
    <property type="protein sequence ID" value="KIJ88490.1"/>
    <property type="molecule type" value="Genomic_DNA"/>
</dbReference>
<evidence type="ECO:0000313" key="4">
    <source>
        <dbReference type="Proteomes" id="UP000031952"/>
    </source>
</evidence>
<sequence>MEEDNNAVSIPDKKLSRIIHRILKKNDAESITKEEIASITNINVFDQGVKDLTGLEYATNLEKLIISYNAIDSLEPLKSCMKLKSLIAVCLTTASINNLPTNLEELDISNLSLTGTDGFTSLSSLTNIKTLQVSNTILNDIDFVSLTVNLSKIEANNCQVTNLKPLQALLDKRLQDSSYSFETQTVLLDKGTVGQTTALALHKPDGESPNITWNTADSYDNEKEQLTWENSGDNHSLSWSYSAENNEVVFSGEISQFATEI</sequence>
<dbReference type="InterPro" id="IPR001611">
    <property type="entry name" value="Leu-rich_rpt"/>
</dbReference>
<dbReference type="PROSITE" id="PS51450">
    <property type="entry name" value="LRR"/>
    <property type="match status" value="1"/>
</dbReference>
<dbReference type="PANTHER" id="PTHR46652">
    <property type="entry name" value="LEUCINE-RICH REPEAT AND IQ DOMAIN-CONTAINING PROTEIN 1-RELATED"/>
    <property type="match status" value="1"/>
</dbReference>
<dbReference type="InterPro" id="IPR050836">
    <property type="entry name" value="SDS22/Internalin_LRR"/>
</dbReference>
<name>A0A0C2RCH3_9RICK</name>